<dbReference type="Pfam" id="PF05048">
    <property type="entry name" value="NosD"/>
    <property type="match status" value="1"/>
</dbReference>
<feature type="domain" description="DUF11" evidence="1">
    <location>
        <begin position="562"/>
        <end position="660"/>
    </location>
</feature>
<feature type="domain" description="Periplasmic copper-binding protein NosD beta helix" evidence="2">
    <location>
        <begin position="183"/>
        <end position="284"/>
    </location>
</feature>
<dbReference type="PANTHER" id="PTHR34819">
    <property type="entry name" value="LARGE CYSTEINE-RICH PERIPLASMIC PROTEIN OMCB"/>
    <property type="match status" value="1"/>
</dbReference>
<dbReference type="InterPro" id="IPR011050">
    <property type="entry name" value="Pectin_lyase_fold/virulence"/>
</dbReference>
<dbReference type="InterPro" id="IPR012334">
    <property type="entry name" value="Pectin_lyas_fold"/>
</dbReference>
<dbReference type="Gene3D" id="2.160.20.10">
    <property type="entry name" value="Single-stranded right-handed beta-helix, Pectin lyase-like"/>
    <property type="match status" value="1"/>
</dbReference>
<dbReference type="SUPFAM" id="SSF51126">
    <property type="entry name" value="Pectin lyase-like"/>
    <property type="match status" value="1"/>
</dbReference>
<accession>A0A7G9Z6F8</accession>
<dbReference type="SMART" id="SM00710">
    <property type="entry name" value="PbH1"/>
    <property type="match status" value="6"/>
</dbReference>
<evidence type="ECO:0000259" key="2">
    <source>
        <dbReference type="Pfam" id="PF05048"/>
    </source>
</evidence>
<dbReference type="InterPro" id="IPR001434">
    <property type="entry name" value="OmcB-like_DUF11"/>
</dbReference>
<feature type="domain" description="DUF11" evidence="1">
    <location>
        <begin position="441"/>
        <end position="538"/>
    </location>
</feature>
<dbReference type="NCBIfam" id="TIGR01451">
    <property type="entry name" value="B_ant_repeat"/>
    <property type="match status" value="3"/>
</dbReference>
<dbReference type="AlphaFoldDB" id="A0A7G9Z6F8"/>
<organism evidence="3">
    <name type="scientific">Candidatus Methanophaga sp. ANME-1 ERB7</name>
    <dbReference type="NCBI Taxonomy" id="2759913"/>
    <lineage>
        <taxon>Archaea</taxon>
        <taxon>Methanobacteriati</taxon>
        <taxon>Methanobacteriota</taxon>
        <taxon>Stenosarchaea group</taxon>
        <taxon>Methanomicrobia</taxon>
        <taxon>Candidatus Methanophagales</taxon>
        <taxon>Candidatus Methanophagaceae</taxon>
        <taxon>Candidatus Methanophaga</taxon>
    </lineage>
</organism>
<gene>
    <name evidence="3" type="ORF">BCMEECLJ_00008</name>
</gene>
<dbReference type="NCBIfam" id="TIGR03804">
    <property type="entry name" value="para_beta_helix"/>
    <property type="match status" value="3"/>
</dbReference>
<proteinExistence type="predicted"/>
<dbReference type="Gene3D" id="2.60.40.10">
    <property type="entry name" value="Immunoglobulins"/>
    <property type="match status" value="1"/>
</dbReference>
<evidence type="ECO:0000259" key="1">
    <source>
        <dbReference type="Pfam" id="PF01345"/>
    </source>
</evidence>
<sequence length="746" mass="79173">MLLLMMTLAVLFFATTTVTANAATIYALSNPKTIQDAIDNAYHGQTILVRNGTYTENIIVNKRLKICSEHGPATTTVRAFDPDEHVFEVTVDHVEISGFTVTGATGYMQAGIYLSCIADNCSIYDNIVSNNSIGISLASSRSNMIYGNTVNSNNQDGFRLLSSISNTLSGNTVSSNNHAGICLWSSSYNMLMDNTVNSNNDRGIYLHDSSNYNTFAGNSVYSNNKNGICLKASSNYNMIYNNYFNNENNAWINGNNKINSTKTAGTNILGGPYFGGNYWSDYTGTDLNGDGFGDTLLPYDASGNIKYGGDWHPLVLQPDIAVTKVGNVTEGAPSTLVYFSITVNNTGNCALNPVSVVETLPAGMSFVSATPVADASASLITWTNIGPLAAGESKMLTLVAHIDPDAAGTLNSTVSAEGKPIHGAGVTDDAYYVITTLSPAISVHTTATPTEGAPGTDVTSKINVTNTGDCTLNPVTVVETLPAGMSFVSSTPVANVSASLITWTNIGPLAAGESKMLTLVTHIDHGASGTLNSTVSAEGKPIHGAGVTDDAYYVITALSPAISVHTTATPTEGAPGTDVTSKINVTNTGDCTLNPVTVVATLPAGMSFVSATPVANVSTGLITWTNIGPLAAGESKMLTLVTHIDHDAAGTLNSTVSAEGKPDSWSWSHRRCILCDNRSLSCYSGAYDRNPNRRSSWYSRDIHNKRHKHWRLHTLSGHGGRDSARRYELCLIHSHSERLGRFNYLD</sequence>
<reference evidence="3" key="1">
    <citation type="submission" date="2020-06" db="EMBL/GenBank/DDBJ databases">
        <title>Unique genomic features of the anaerobic methanotrophic archaea.</title>
        <authorList>
            <person name="Chadwick G.L."/>
            <person name="Skennerton C.T."/>
            <person name="Laso-Perez R."/>
            <person name="Leu A.O."/>
            <person name="Speth D.R."/>
            <person name="Yu H."/>
            <person name="Morgan-Lang C."/>
            <person name="Hatzenpichler R."/>
            <person name="Goudeau D."/>
            <person name="Malmstrom R."/>
            <person name="Brazelton W.J."/>
            <person name="Woyke T."/>
            <person name="Hallam S.J."/>
            <person name="Tyson G.W."/>
            <person name="Wegener G."/>
            <person name="Boetius A."/>
            <person name="Orphan V."/>
        </authorList>
    </citation>
    <scope>NUCLEOTIDE SEQUENCE</scope>
</reference>
<feature type="domain" description="DUF11" evidence="1">
    <location>
        <begin position="319"/>
        <end position="418"/>
    </location>
</feature>
<dbReference type="InterPro" id="IPR013783">
    <property type="entry name" value="Ig-like_fold"/>
</dbReference>
<name>A0A7G9Z6F8_9EURY</name>
<evidence type="ECO:0000313" key="3">
    <source>
        <dbReference type="EMBL" id="QNO55842.1"/>
    </source>
</evidence>
<evidence type="ECO:0008006" key="4">
    <source>
        <dbReference type="Google" id="ProtNLM"/>
    </source>
</evidence>
<dbReference type="InterPro" id="IPR006626">
    <property type="entry name" value="PbH1"/>
</dbReference>
<protein>
    <recommendedName>
        <fullName evidence="4">DUF11 domain-containing protein</fullName>
    </recommendedName>
</protein>
<dbReference type="PANTHER" id="PTHR34819:SF3">
    <property type="entry name" value="CELL SURFACE PROTEIN"/>
    <property type="match status" value="1"/>
</dbReference>
<dbReference type="InterPro" id="IPR007742">
    <property type="entry name" value="NosD_dom"/>
</dbReference>
<dbReference type="InterPro" id="IPR047589">
    <property type="entry name" value="DUF11_rpt"/>
</dbReference>
<dbReference type="InterPro" id="IPR051172">
    <property type="entry name" value="Chlamydia_OmcB"/>
</dbReference>
<dbReference type="InterPro" id="IPR022441">
    <property type="entry name" value="Para_beta_helix_rpt-2"/>
</dbReference>
<dbReference type="EMBL" id="MT631631">
    <property type="protein sequence ID" value="QNO55842.1"/>
    <property type="molecule type" value="Genomic_DNA"/>
</dbReference>
<dbReference type="Pfam" id="PF01345">
    <property type="entry name" value="DUF11"/>
    <property type="match status" value="3"/>
</dbReference>